<gene>
    <name evidence="1" type="primary">Necator_chrV.g17750</name>
    <name evidence="1" type="ORF">RB195_012960</name>
</gene>
<accession>A0ABR1DU18</accession>
<organism evidence="1 2">
    <name type="scientific">Necator americanus</name>
    <name type="common">Human hookworm</name>
    <dbReference type="NCBI Taxonomy" id="51031"/>
    <lineage>
        <taxon>Eukaryota</taxon>
        <taxon>Metazoa</taxon>
        <taxon>Ecdysozoa</taxon>
        <taxon>Nematoda</taxon>
        <taxon>Chromadorea</taxon>
        <taxon>Rhabditida</taxon>
        <taxon>Rhabditina</taxon>
        <taxon>Rhabditomorpha</taxon>
        <taxon>Strongyloidea</taxon>
        <taxon>Ancylostomatidae</taxon>
        <taxon>Bunostominae</taxon>
        <taxon>Necator</taxon>
    </lineage>
</organism>
<evidence type="ECO:0000313" key="2">
    <source>
        <dbReference type="Proteomes" id="UP001303046"/>
    </source>
</evidence>
<comment type="caution">
    <text evidence="1">The sequence shown here is derived from an EMBL/GenBank/DDBJ whole genome shotgun (WGS) entry which is preliminary data.</text>
</comment>
<name>A0ABR1DU18_NECAM</name>
<reference evidence="1 2" key="1">
    <citation type="submission" date="2023-08" db="EMBL/GenBank/DDBJ databases">
        <title>A Necator americanus chromosomal reference genome.</title>
        <authorList>
            <person name="Ilik V."/>
            <person name="Petrzelkova K.J."/>
            <person name="Pardy F."/>
            <person name="Fuh T."/>
            <person name="Niatou-Singa F.S."/>
            <person name="Gouil Q."/>
            <person name="Baker L."/>
            <person name="Ritchie M.E."/>
            <person name="Jex A.R."/>
            <person name="Gazzola D."/>
            <person name="Li H."/>
            <person name="Toshio Fujiwara R."/>
            <person name="Zhan B."/>
            <person name="Aroian R.V."/>
            <person name="Pafco B."/>
            <person name="Schwarz E.M."/>
        </authorList>
    </citation>
    <scope>NUCLEOTIDE SEQUENCE [LARGE SCALE GENOMIC DNA]</scope>
    <source>
        <strain evidence="1 2">Aroian</strain>
        <tissue evidence="1">Whole animal</tissue>
    </source>
</reference>
<sequence>MSATASAYKALTTRRRNIVIDWLSKTKGLLEASESETESSRRDRVREIRLCLTACEENTIMLETTLDKFTKAYDDLEEHTDDEDKKMYEYVDNIHDTLVQLNERHSALKRVLQELLEEQETPEHMTDSNSLNPGIYPMGPLSVSKLPLIPIPNFSGKRWEWENLRT</sequence>
<protein>
    <submittedName>
        <fullName evidence="1">Uncharacterized protein</fullName>
    </submittedName>
</protein>
<dbReference type="Proteomes" id="UP001303046">
    <property type="component" value="Unassembled WGS sequence"/>
</dbReference>
<dbReference type="EMBL" id="JAVFWL010000005">
    <property type="protein sequence ID" value="KAK6753683.1"/>
    <property type="molecule type" value="Genomic_DNA"/>
</dbReference>
<proteinExistence type="predicted"/>
<keyword evidence="2" id="KW-1185">Reference proteome</keyword>
<evidence type="ECO:0000313" key="1">
    <source>
        <dbReference type="EMBL" id="KAK6753683.1"/>
    </source>
</evidence>